<accession>A0A2H0ULI6</accession>
<feature type="non-terminal residue" evidence="1">
    <location>
        <position position="122"/>
    </location>
</feature>
<dbReference type="AlphaFoldDB" id="A0A2H0ULI6"/>
<dbReference type="Pfam" id="PF00908">
    <property type="entry name" value="dTDP_sugar_isom"/>
    <property type="match status" value="1"/>
</dbReference>
<proteinExistence type="predicted"/>
<dbReference type="GO" id="GO:0019305">
    <property type="term" value="P:dTDP-rhamnose biosynthetic process"/>
    <property type="evidence" value="ECO:0007669"/>
    <property type="project" value="TreeGrafter"/>
</dbReference>
<dbReference type="InterPro" id="IPR000888">
    <property type="entry name" value="RmlC-like"/>
</dbReference>
<dbReference type="SUPFAM" id="SSF51182">
    <property type="entry name" value="RmlC-like cupins"/>
    <property type="match status" value="1"/>
</dbReference>
<dbReference type="InterPro" id="IPR011051">
    <property type="entry name" value="RmlC_Cupin_sf"/>
</dbReference>
<dbReference type="Gene3D" id="2.60.120.10">
    <property type="entry name" value="Jelly Rolls"/>
    <property type="match status" value="1"/>
</dbReference>
<protein>
    <submittedName>
        <fullName evidence="1">dTDP-4-keto-6-deoxy-D-glucose epimerase</fullName>
    </submittedName>
</protein>
<dbReference type="EMBL" id="PFBD01000012">
    <property type="protein sequence ID" value="PIR87250.1"/>
    <property type="molecule type" value="Genomic_DNA"/>
</dbReference>
<sequence length="122" mass="14106">MLTVSKTDLKDVLLFQLEHHEDHRGSYTQLYRKDEYSSLIKEQTGQEVEFLEDDFACSSKNVLRGIHGDDRTWKLVTCLSGRFYIVIVNCDESSADFGKWQKFILTKENGKQLLIPPMHGHG</sequence>
<dbReference type="GO" id="GO:0000271">
    <property type="term" value="P:polysaccharide biosynthetic process"/>
    <property type="evidence" value="ECO:0007669"/>
    <property type="project" value="TreeGrafter"/>
</dbReference>
<dbReference type="PANTHER" id="PTHR21047">
    <property type="entry name" value="DTDP-6-DEOXY-D-GLUCOSE-3,5 EPIMERASE"/>
    <property type="match status" value="1"/>
</dbReference>
<dbReference type="InterPro" id="IPR014710">
    <property type="entry name" value="RmlC-like_jellyroll"/>
</dbReference>
<comment type="caution">
    <text evidence="1">The sequence shown here is derived from an EMBL/GenBank/DDBJ whole genome shotgun (WGS) entry which is preliminary data.</text>
</comment>
<evidence type="ECO:0000313" key="1">
    <source>
        <dbReference type="EMBL" id="PIR87250.1"/>
    </source>
</evidence>
<dbReference type="Proteomes" id="UP000229526">
    <property type="component" value="Unassembled WGS sequence"/>
</dbReference>
<gene>
    <name evidence="1" type="ORF">COU11_01315</name>
</gene>
<name>A0A2H0ULI6_9BACT</name>
<evidence type="ECO:0000313" key="2">
    <source>
        <dbReference type="Proteomes" id="UP000229526"/>
    </source>
</evidence>
<reference evidence="2" key="1">
    <citation type="submission" date="2017-09" db="EMBL/GenBank/DDBJ databases">
        <title>Depth-based differentiation of microbial function through sediment-hosted aquifers and enrichment of novel symbionts in the deep terrestrial subsurface.</title>
        <authorList>
            <person name="Probst A.J."/>
            <person name="Ladd B."/>
            <person name="Jarett J.K."/>
            <person name="Geller-Mcgrath D.E."/>
            <person name="Sieber C.M.K."/>
            <person name="Emerson J.B."/>
            <person name="Anantharaman K."/>
            <person name="Thomas B.C."/>
            <person name="Malmstrom R."/>
            <person name="Stieglmeier M."/>
            <person name="Klingl A."/>
            <person name="Woyke T."/>
            <person name="Ryan C.M."/>
            <person name="Banfield J.F."/>
        </authorList>
    </citation>
    <scope>NUCLEOTIDE SEQUENCE [LARGE SCALE GENOMIC DNA]</scope>
</reference>
<dbReference type="GO" id="GO:0005829">
    <property type="term" value="C:cytosol"/>
    <property type="evidence" value="ECO:0007669"/>
    <property type="project" value="TreeGrafter"/>
</dbReference>
<dbReference type="GO" id="GO:0008830">
    <property type="term" value="F:dTDP-4-dehydrorhamnose 3,5-epimerase activity"/>
    <property type="evidence" value="ECO:0007669"/>
    <property type="project" value="InterPro"/>
</dbReference>
<dbReference type="PANTHER" id="PTHR21047:SF2">
    <property type="entry name" value="THYMIDINE DIPHOSPHO-4-KETO-RHAMNOSE 3,5-EPIMERASE"/>
    <property type="match status" value="1"/>
</dbReference>
<organism evidence="1 2">
    <name type="scientific">Candidatus Harrisonbacteria bacterium CG10_big_fil_rev_8_21_14_0_10_49_15</name>
    <dbReference type="NCBI Taxonomy" id="1974587"/>
    <lineage>
        <taxon>Bacteria</taxon>
        <taxon>Candidatus Harrisoniibacteriota</taxon>
    </lineage>
</organism>